<name>A0A1R3JZA4_9ROSI</name>
<sequence length="206" mass="20925">MARFMCMAFVGIIAVALMQCTAAQTVHVVGDNLGWTVPSTGASAYSTWAANKRFVVGDILTFNFATNEHDVVQVPKASFDACSDDNEIGDVITTGPANVSLSATGEQYYICTIGRHCLAGQKLAITVVATADSPLPSPSPTTPTTPSPTSGTTDACAPESGPTASPTPSGSSPAGTNAPATPNSSSSAVFASFLLSISALVMGLIF</sequence>
<dbReference type="Gene3D" id="2.60.40.420">
    <property type="entry name" value="Cupredoxins - blue copper proteins"/>
    <property type="match status" value="1"/>
</dbReference>
<proteinExistence type="predicted"/>
<dbReference type="PANTHER" id="PTHR33021:SF189">
    <property type="entry name" value="CUCUMBER PEELING CUPREDOXIN-LIKE"/>
    <property type="match status" value="1"/>
</dbReference>
<keyword evidence="6" id="KW-0732">Signal</keyword>
<feature type="compositionally biased region" description="Pro residues" evidence="5">
    <location>
        <begin position="135"/>
        <end position="146"/>
    </location>
</feature>
<dbReference type="CDD" id="cd13920">
    <property type="entry name" value="Stellacyanin"/>
    <property type="match status" value="1"/>
</dbReference>
<evidence type="ECO:0000256" key="4">
    <source>
        <dbReference type="ARBA" id="ARBA00023180"/>
    </source>
</evidence>
<feature type="region of interest" description="Disordered" evidence="5">
    <location>
        <begin position="132"/>
        <end position="185"/>
    </location>
</feature>
<dbReference type="GO" id="GO:0005886">
    <property type="term" value="C:plasma membrane"/>
    <property type="evidence" value="ECO:0007669"/>
    <property type="project" value="TreeGrafter"/>
</dbReference>
<dbReference type="STRING" id="93759.A0A1R3JZA4"/>
<keyword evidence="9" id="KW-1185">Reference proteome</keyword>
<reference evidence="9" key="1">
    <citation type="submission" date="2013-09" db="EMBL/GenBank/DDBJ databases">
        <title>Corchorus olitorius genome sequencing.</title>
        <authorList>
            <person name="Alam M."/>
            <person name="Haque M.S."/>
            <person name="Islam M.S."/>
            <person name="Emdad E.M."/>
            <person name="Islam M.M."/>
            <person name="Ahmed B."/>
            <person name="Halim A."/>
            <person name="Hossen Q.M.M."/>
            <person name="Hossain M.Z."/>
            <person name="Ahmed R."/>
            <person name="Khan M.M."/>
            <person name="Islam R."/>
            <person name="Rashid M.M."/>
            <person name="Khan S.A."/>
            <person name="Rahman M.S."/>
            <person name="Alam M."/>
            <person name="Yahiya A.S."/>
            <person name="Khan M.S."/>
            <person name="Azam M.S."/>
            <person name="Haque T."/>
            <person name="Lashkar M.Z.H."/>
            <person name="Akhand A.I."/>
            <person name="Morshed G."/>
            <person name="Roy S."/>
            <person name="Uddin K.S."/>
            <person name="Rabeya T."/>
            <person name="Hossain A.S."/>
            <person name="Chowdhury A."/>
            <person name="Snigdha A.R."/>
            <person name="Mortoza M.S."/>
            <person name="Matin S.A."/>
            <person name="Hoque S.M.E."/>
            <person name="Islam M.K."/>
            <person name="Roy D.K."/>
            <person name="Haider R."/>
            <person name="Moosa M.M."/>
            <person name="Elias S.M."/>
            <person name="Hasan A.M."/>
            <person name="Jahan S."/>
            <person name="Shafiuddin M."/>
            <person name="Mahmood N."/>
            <person name="Shommy N.S."/>
        </authorList>
    </citation>
    <scope>NUCLEOTIDE SEQUENCE [LARGE SCALE GENOMIC DNA]</scope>
    <source>
        <strain evidence="9">cv. O-4</strain>
    </source>
</reference>
<dbReference type="OrthoDB" id="5421909at2759"/>
<dbReference type="EMBL" id="AWUE01014983">
    <property type="protein sequence ID" value="OMP00068.1"/>
    <property type="molecule type" value="Genomic_DNA"/>
</dbReference>
<dbReference type="InterPro" id="IPR039391">
    <property type="entry name" value="Phytocyanin-like"/>
</dbReference>
<evidence type="ECO:0000313" key="8">
    <source>
        <dbReference type="EMBL" id="OMP00068.1"/>
    </source>
</evidence>
<keyword evidence="3" id="KW-1015">Disulfide bond</keyword>
<feature type="signal peptide" evidence="6">
    <location>
        <begin position="1"/>
        <end position="23"/>
    </location>
</feature>
<dbReference type="FunFam" id="2.60.40.420:FF:000034">
    <property type="entry name" value="Cupredoxin superfamily protein"/>
    <property type="match status" value="1"/>
</dbReference>
<dbReference type="GO" id="GO:0009055">
    <property type="term" value="F:electron transfer activity"/>
    <property type="evidence" value="ECO:0007669"/>
    <property type="project" value="InterPro"/>
</dbReference>
<dbReference type="PANTHER" id="PTHR33021">
    <property type="entry name" value="BLUE COPPER PROTEIN"/>
    <property type="match status" value="1"/>
</dbReference>
<evidence type="ECO:0000256" key="5">
    <source>
        <dbReference type="SAM" id="MobiDB-lite"/>
    </source>
</evidence>
<keyword evidence="2" id="KW-0186">Copper</keyword>
<organism evidence="8 9">
    <name type="scientific">Corchorus olitorius</name>
    <dbReference type="NCBI Taxonomy" id="93759"/>
    <lineage>
        <taxon>Eukaryota</taxon>
        <taxon>Viridiplantae</taxon>
        <taxon>Streptophyta</taxon>
        <taxon>Embryophyta</taxon>
        <taxon>Tracheophyta</taxon>
        <taxon>Spermatophyta</taxon>
        <taxon>Magnoliopsida</taxon>
        <taxon>eudicotyledons</taxon>
        <taxon>Gunneridae</taxon>
        <taxon>Pentapetalae</taxon>
        <taxon>rosids</taxon>
        <taxon>malvids</taxon>
        <taxon>Malvales</taxon>
        <taxon>Malvaceae</taxon>
        <taxon>Grewioideae</taxon>
        <taxon>Apeibeae</taxon>
        <taxon>Corchorus</taxon>
    </lineage>
</organism>
<evidence type="ECO:0000259" key="7">
    <source>
        <dbReference type="PROSITE" id="PS51485"/>
    </source>
</evidence>
<dbReference type="SUPFAM" id="SSF49503">
    <property type="entry name" value="Cupredoxins"/>
    <property type="match status" value="1"/>
</dbReference>
<evidence type="ECO:0000256" key="1">
    <source>
        <dbReference type="ARBA" id="ARBA00022723"/>
    </source>
</evidence>
<dbReference type="Pfam" id="PF02298">
    <property type="entry name" value="Cu_bind_like"/>
    <property type="match status" value="1"/>
</dbReference>
<feature type="domain" description="Phytocyanin" evidence="7">
    <location>
        <begin position="25"/>
        <end position="129"/>
    </location>
</feature>
<dbReference type="InterPro" id="IPR003245">
    <property type="entry name" value="Phytocyanin_dom"/>
</dbReference>
<dbReference type="InterPro" id="IPR008972">
    <property type="entry name" value="Cupredoxin"/>
</dbReference>
<dbReference type="PROSITE" id="PS51485">
    <property type="entry name" value="PHYTOCYANIN"/>
    <property type="match status" value="1"/>
</dbReference>
<keyword evidence="1" id="KW-0479">Metal-binding</keyword>
<comment type="caution">
    <text evidence="8">The sequence shown here is derived from an EMBL/GenBank/DDBJ whole genome shotgun (WGS) entry which is preliminary data.</text>
</comment>
<protein>
    <submittedName>
        <fullName evidence="8">Plastocyanin-like protein</fullName>
    </submittedName>
</protein>
<feature type="chain" id="PRO_5012977965" evidence="6">
    <location>
        <begin position="24"/>
        <end position="206"/>
    </location>
</feature>
<evidence type="ECO:0000256" key="6">
    <source>
        <dbReference type="SAM" id="SignalP"/>
    </source>
</evidence>
<gene>
    <name evidence="8" type="ORF">COLO4_12961</name>
</gene>
<dbReference type="PROSITE" id="PS00196">
    <property type="entry name" value="COPPER_BLUE"/>
    <property type="match status" value="1"/>
</dbReference>
<dbReference type="AlphaFoldDB" id="A0A1R3JZA4"/>
<accession>A0A1R3JZA4</accession>
<evidence type="ECO:0000313" key="9">
    <source>
        <dbReference type="Proteomes" id="UP000187203"/>
    </source>
</evidence>
<dbReference type="Proteomes" id="UP000187203">
    <property type="component" value="Unassembled WGS sequence"/>
</dbReference>
<feature type="compositionally biased region" description="Low complexity" evidence="5">
    <location>
        <begin position="147"/>
        <end position="185"/>
    </location>
</feature>
<dbReference type="GO" id="GO:0046872">
    <property type="term" value="F:metal ion binding"/>
    <property type="evidence" value="ECO:0007669"/>
    <property type="project" value="UniProtKB-KW"/>
</dbReference>
<evidence type="ECO:0000256" key="2">
    <source>
        <dbReference type="ARBA" id="ARBA00023008"/>
    </source>
</evidence>
<keyword evidence="4" id="KW-0325">Glycoprotein</keyword>
<evidence type="ECO:0000256" key="3">
    <source>
        <dbReference type="ARBA" id="ARBA00023157"/>
    </source>
</evidence>
<dbReference type="InterPro" id="IPR028871">
    <property type="entry name" value="BlueCu_1_BS"/>
</dbReference>